<evidence type="ECO:0000259" key="3">
    <source>
        <dbReference type="PROSITE" id="PS50994"/>
    </source>
</evidence>
<dbReference type="PROSITE" id="PS50994">
    <property type="entry name" value="INTEGRASE"/>
    <property type="match status" value="1"/>
</dbReference>
<dbReference type="InterPro" id="IPR012337">
    <property type="entry name" value="RNaseH-like_sf"/>
</dbReference>
<organism evidence="4 5">
    <name type="scientific">Tanacetum coccineum</name>
    <dbReference type="NCBI Taxonomy" id="301880"/>
    <lineage>
        <taxon>Eukaryota</taxon>
        <taxon>Viridiplantae</taxon>
        <taxon>Streptophyta</taxon>
        <taxon>Embryophyta</taxon>
        <taxon>Tracheophyta</taxon>
        <taxon>Spermatophyta</taxon>
        <taxon>Magnoliopsida</taxon>
        <taxon>eudicotyledons</taxon>
        <taxon>Gunneridae</taxon>
        <taxon>Pentapetalae</taxon>
        <taxon>asterids</taxon>
        <taxon>campanulids</taxon>
        <taxon>Asterales</taxon>
        <taxon>Asteraceae</taxon>
        <taxon>Asteroideae</taxon>
        <taxon>Anthemideae</taxon>
        <taxon>Anthemidinae</taxon>
        <taxon>Tanacetum</taxon>
    </lineage>
</organism>
<proteinExistence type="predicted"/>
<gene>
    <name evidence="4" type="ORF">Tco_0857744</name>
</gene>
<dbReference type="EMBL" id="BQNB010013008">
    <property type="protein sequence ID" value="GJT10702.1"/>
    <property type="molecule type" value="Genomic_DNA"/>
</dbReference>
<dbReference type="InterPro" id="IPR025724">
    <property type="entry name" value="GAG-pre-integrase_dom"/>
</dbReference>
<feature type="compositionally biased region" description="Polar residues" evidence="2">
    <location>
        <begin position="794"/>
        <end position="806"/>
    </location>
</feature>
<feature type="compositionally biased region" description="Polar residues" evidence="2">
    <location>
        <begin position="768"/>
        <end position="779"/>
    </location>
</feature>
<feature type="region of interest" description="Disordered" evidence="2">
    <location>
        <begin position="329"/>
        <end position="357"/>
    </location>
</feature>
<reference evidence="4" key="2">
    <citation type="submission" date="2022-01" db="EMBL/GenBank/DDBJ databases">
        <authorList>
            <person name="Yamashiro T."/>
            <person name="Shiraishi A."/>
            <person name="Satake H."/>
            <person name="Nakayama K."/>
        </authorList>
    </citation>
    <scope>NUCLEOTIDE SEQUENCE</scope>
</reference>
<dbReference type="InterPro" id="IPR054722">
    <property type="entry name" value="PolX-like_BBD"/>
</dbReference>
<evidence type="ECO:0000313" key="4">
    <source>
        <dbReference type="EMBL" id="GJT10702.1"/>
    </source>
</evidence>
<evidence type="ECO:0000256" key="2">
    <source>
        <dbReference type="SAM" id="MobiDB-lite"/>
    </source>
</evidence>
<comment type="caution">
    <text evidence="4">The sequence shown here is derived from an EMBL/GenBank/DDBJ whole genome shotgun (WGS) entry which is preliminary data.</text>
</comment>
<evidence type="ECO:0000313" key="5">
    <source>
        <dbReference type="Proteomes" id="UP001151760"/>
    </source>
</evidence>
<feature type="domain" description="Integrase catalytic" evidence="3">
    <location>
        <begin position="603"/>
        <end position="785"/>
    </location>
</feature>
<dbReference type="InterPro" id="IPR001584">
    <property type="entry name" value="Integrase_cat-core"/>
</dbReference>
<dbReference type="Gene3D" id="3.30.420.10">
    <property type="entry name" value="Ribonuclease H-like superfamily/Ribonuclease H"/>
    <property type="match status" value="1"/>
</dbReference>
<keyword evidence="5" id="KW-1185">Reference proteome</keyword>
<dbReference type="InterPro" id="IPR039537">
    <property type="entry name" value="Retrotran_Ty1/copia-like"/>
</dbReference>
<dbReference type="Pfam" id="PF13976">
    <property type="entry name" value="gag_pre-integrs"/>
    <property type="match status" value="1"/>
</dbReference>
<accession>A0ABQ5B9V4</accession>
<reference evidence="4" key="1">
    <citation type="journal article" date="2022" name="Int. J. Mol. Sci.">
        <title>Draft Genome of Tanacetum Coccineum: Genomic Comparison of Closely Related Tanacetum-Family Plants.</title>
        <authorList>
            <person name="Yamashiro T."/>
            <person name="Shiraishi A."/>
            <person name="Nakayama K."/>
            <person name="Satake H."/>
        </authorList>
    </citation>
    <scope>NUCLEOTIDE SEQUENCE</scope>
</reference>
<dbReference type="Pfam" id="PF00665">
    <property type="entry name" value="rve"/>
    <property type="match status" value="1"/>
</dbReference>
<feature type="region of interest" description="Disordered" evidence="2">
    <location>
        <begin position="764"/>
        <end position="823"/>
    </location>
</feature>
<sequence>MNDPIAVANKQNCWTIDYTQINDLYKDFVPQKELSAEQQYFPSSFIPSDKNSNANPSIPRDVKEMKDVFESKESALCEQEKKNDFLKDHLLKVSLKHEVELSVLLNHECVDNSLQAEIEQLKKKSIEIQEGLQAKIKCLEKMFKGVKSKNKNTNPLDYSWISKMEKLEDENVSLDFTVQSLIKERDNVILEYQKLFNSIKKTRSQTQTKMDKLIAHVFEKTYAYGAIRAENQNLLITISELKTRLENVEKGKSVNTKFEKTNGSQPLLCVTPLHKHEIQKKMDVQKSKENHVMSKPVTLQTSTTKQRGVNSNKNVIAPGMYKVIKTHKSQTSEAKHDLSSTGMNATSSVRRSMNRDSHVKDSVLANSKKSAKESSSLFRKTRFSKESTLSKSLDTTYVVSKPKIDVGSTLKANDKVVQIVLWIVDSGCSKHMTGDRSLLKNFIEKFMGTVRFGNDNFAAITGYGDYIQGNITICHVYYVEGLGHNLFSVGQFCDGDLEVAFRSKTCYVRNLEGDDLLTGDRESNLYTISISDMAASSPVCLMSKATSTKSWLWHRRLSHLNFGTINDLTRLDLVDGLPKFKYGKDHLCSACERGKSKKASHPLKLIPSDHSKLELLHMDLCGPMRVASINGKKYILVIVDDYSRYTWVYFLHSKDETLEIIKKFIAQAQLNYKAKVCKIRTDNGTEFKNANLKAHYEKLGIMQQFSTARTPQQNGVVERRNRTLVEAARTMLIFSRLPRFLWAEAVATTYSPSTSSIIIDEHEAPPIVTTSDEQTSPISLTEADEFNQEDSAHSDGNSQFVSYNPPSSEEIESSTTALEPSNV</sequence>
<dbReference type="Pfam" id="PF22936">
    <property type="entry name" value="Pol_BBD"/>
    <property type="match status" value="1"/>
</dbReference>
<dbReference type="PANTHER" id="PTHR42648:SF18">
    <property type="entry name" value="RETROTRANSPOSON, UNCLASSIFIED-LIKE PROTEIN"/>
    <property type="match status" value="1"/>
</dbReference>
<name>A0ABQ5B9V4_9ASTR</name>
<dbReference type="PANTHER" id="PTHR42648">
    <property type="entry name" value="TRANSPOSASE, PUTATIVE-RELATED"/>
    <property type="match status" value="1"/>
</dbReference>
<protein>
    <submittedName>
        <fullName evidence="4">Retrovirus-related pol polyprotein from transposon TNT 1-94</fullName>
    </submittedName>
</protein>
<dbReference type="SUPFAM" id="SSF53098">
    <property type="entry name" value="Ribonuclease H-like"/>
    <property type="match status" value="1"/>
</dbReference>
<evidence type="ECO:0000256" key="1">
    <source>
        <dbReference type="ARBA" id="ARBA00022670"/>
    </source>
</evidence>
<feature type="compositionally biased region" description="Polar residues" evidence="2">
    <location>
        <begin position="339"/>
        <end position="351"/>
    </location>
</feature>
<keyword evidence="1" id="KW-0645">Protease</keyword>
<keyword evidence="1" id="KW-0378">Hydrolase</keyword>
<dbReference type="Proteomes" id="UP001151760">
    <property type="component" value="Unassembled WGS sequence"/>
</dbReference>
<dbReference type="InterPro" id="IPR036397">
    <property type="entry name" value="RNaseH_sf"/>
</dbReference>